<feature type="transmembrane region" description="Helical" evidence="1">
    <location>
        <begin position="58"/>
        <end position="78"/>
    </location>
</feature>
<dbReference type="AlphaFoldDB" id="A0AAE1S9S7"/>
<name>A0AAE1S9S7_9SOLA</name>
<keyword evidence="1" id="KW-0472">Membrane</keyword>
<keyword evidence="1" id="KW-0812">Transmembrane</keyword>
<proteinExistence type="predicted"/>
<comment type="caution">
    <text evidence="2">The sequence shown here is derived from an EMBL/GenBank/DDBJ whole genome shotgun (WGS) entry which is preliminary data.</text>
</comment>
<sequence>MSVRGIDLRSPMCEITHQPIQPTLAGFDSLLGDHHLGLFIDSESEEDRTSLLMSLRKLVVPFLLVIIVLMNWDHPILIATKVTLLLLTTKPSPLSVNVLVEQVELKDQEFTLVGILGRWWSLPVSSWQEASSILKCKILKNLS</sequence>
<keyword evidence="3" id="KW-1185">Reference proteome</keyword>
<dbReference type="Proteomes" id="UP001291623">
    <property type="component" value="Unassembled WGS sequence"/>
</dbReference>
<dbReference type="EMBL" id="JAVYJV010000007">
    <property type="protein sequence ID" value="KAK4366583.1"/>
    <property type="molecule type" value="Genomic_DNA"/>
</dbReference>
<keyword evidence="1" id="KW-1133">Transmembrane helix</keyword>
<organism evidence="2 3">
    <name type="scientific">Anisodus tanguticus</name>
    <dbReference type="NCBI Taxonomy" id="243964"/>
    <lineage>
        <taxon>Eukaryota</taxon>
        <taxon>Viridiplantae</taxon>
        <taxon>Streptophyta</taxon>
        <taxon>Embryophyta</taxon>
        <taxon>Tracheophyta</taxon>
        <taxon>Spermatophyta</taxon>
        <taxon>Magnoliopsida</taxon>
        <taxon>eudicotyledons</taxon>
        <taxon>Gunneridae</taxon>
        <taxon>Pentapetalae</taxon>
        <taxon>asterids</taxon>
        <taxon>lamiids</taxon>
        <taxon>Solanales</taxon>
        <taxon>Solanaceae</taxon>
        <taxon>Solanoideae</taxon>
        <taxon>Hyoscyameae</taxon>
        <taxon>Anisodus</taxon>
    </lineage>
</organism>
<evidence type="ECO:0000313" key="2">
    <source>
        <dbReference type="EMBL" id="KAK4366583.1"/>
    </source>
</evidence>
<protein>
    <submittedName>
        <fullName evidence="2">Uncharacterized protein</fullName>
    </submittedName>
</protein>
<accession>A0AAE1S9S7</accession>
<evidence type="ECO:0000313" key="3">
    <source>
        <dbReference type="Proteomes" id="UP001291623"/>
    </source>
</evidence>
<reference evidence="2" key="1">
    <citation type="submission" date="2023-12" db="EMBL/GenBank/DDBJ databases">
        <title>Genome assembly of Anisodus tanguticus.</title>
        <authorList>
            <person name="Wang Y.-J."/>
        </authorList>
    </citation>
    <scope>NUCLEOTIDE SEQUENCE</scope>
    <source>
        <strain evidence="2">KB-2021</strain>
        <tissue evidence="2">Leaf</tissue>
    </source>
</reference>
<gene>
    <name evidence="2" type="ORF">RND71_014463</name>
</gene>
<evidence type="ECO:0000256" key="1">
    <source>
        <dbReference type="SAM" id="Phobius"/>
    </source>
</evidence>